<gene>
    <name evidence="2" type="ORF">PoB_002440500</name>
</gene>
<name>A0AAV3ZTE9_9GAST</name>
<dbReference type="GO" id="GO:0005615">
    <property type="term" value="C:extracellular space"/>
    <property type="evidence" value="ECO:0007669"/>
    <property type="project" value="InterPro"/>
</dbReference>
<sequence>MASYALMSYLHFSPNHARKIAMWLIRQRNSFGGFASTQDTLVALDALSQFAASAYSRDSNELMVKVKFKNTAKPSSVDFYVSDVENNTRFLLKSTPIPTLPSTLHISATGKGCALVQANVRYNTPARPYANGEKIHFTLQISVKPYQYGLDECHYRTLAIKVRTRRGHSVSKGMGLVTLQMFTSWSPTSRSLFKLESSYSTIGIKGVEYVKKEGLLHIYFEKFSRKSKWFLVDVAQDKEDAVYYAKKAYIRAVEYYDTGVTTAKSYRIKTTRRCKEKNKEKDELATDDIMQQMSSSNETSPNACPACITTWKIPPNFRSTVCSAAAVYTALAGRKKARSIKLNQNLRPIKTETRLKHFVFPRMPPGCECSLFSKDGRPKQVMIVTDSTAHGKYLTIDQYSTIMRNSRKARAEARAAQETCPF</sequence>
<keyword evidence="3" id="KW-1185">Reference proteome</keyword>
<dbReference type="InterPro" id="IPR011626">
    <property type="entry name" value="Alpha-macroglobulin_TED"/>
</dbReference>
<accession>A0AAV3ZTE9</accession>
<organism evidence="2 3">
    <name type="scientific">Plakobranchus ocellatus</name>
    <dbReference type="NCBI Taxonomy" id="259542"/>
    <lineage>
        <taxon>Eukaryota</taxon>
        <taxon>Metazoa</taxon>
        <taxon>Spiralia</taxon>
        <taxon>Lophotrochozoa</taxon>
        <taxon>Mollusca</taxon>
        <taxon>Gastropoda</taxon>
        <taxon>Heterobranchia</taxon>
        <taxon>Euthyneura</taxon>
        <taxon>Panpulmonata</taxon>
        <taxon>Sacoglossa</taxon>
        <taxon>Placobranchoidea</taxon>
        <taxon>Plakobranchidae</taxon>
        <taxon>Plakobranchus</taxon>
    </lineage>
</organism>
<dbReference type="AlphaFoldDB" id="A0AAV3ZTE9"/>
<evidence type="ECO:0000313" key="2">
    <source>
        <dbReference type="EMBL" id="GFN97899.1"/>
    </source>
</evidence>
<evidence type="ECO:0000313" key="3">
    <source>
        <dbReference type="Proteomes" id="UP000735302"/>
    </source>
</evidence>
<dbReference type="SUPFAM" id="SSF48239">
    <property type="entry name" value="Terpenoid cyclases/Protein prenyltransferases"/>
    <property type="match status" value="1"/>
</dbReference>
<dbReference type="InterPro" id="IPR050473">
    <property type="entry name" value="A2M/Complement_sys"/>
</dbReference>
<proteinExistence type="predicted"/>
<dbReference type="InterPro" id="IPR008930">
    <property type="entry name" value="Terpenoid_cyclase/PrenylTrfase"/>
</dbReference>
<reference evidence="2 3" key="1">
    <citation type="journal article" date="2021" name="Elife">
        <title>Chloroplast acquisition without the gene transfer in kleptoplastic sea slugs, Plakobranchus ocellatus.</title>
        <authorList>
            <person name="Maeda T."/>
            <person name="Takahashi S."/>
            <person name="Yoshida T."/>
            <person name="Shimamura S."/>
            <person name="Takaki Y."/>
            <person name="Nagai Y."/>
            <person name="Toyoda A."/>
            <person name="Suzuki Y."/>
            <person name="Arimoto A."/>
            <person name="Ishii H."/>
            <person name="Satoh N."/>
            <person name="Nishiyama T."/>
            <person name="Hasebe M."/>
            <person name="Maruyama T."/>
            <person name="Minagawa J."/>
            <person name="Obokata J."/>
            <person name="Shigenobu S."/>
        </authorList>
    </citation>
    <scope>NUCLEOTIDE SEQUENCE [LARGE SCALE GENOMIC DNA]</scope>
</reference>
<comment type="caution">
    <text evidence="2">The sequence shown here is derived from an EMBL/GenBank/DDBJ whole genome shotgun (WGS) entry which is preliminary data.</text>
</comment>
<dbReference type="InterPro" id="IPR036595">
    <property type="entry name" value="A-macroglobulin_rcpt-bd_sf"/>
</dbReference>
<feature type="domain" description="Alpha-macroglobulin-like TED" evidence="1">
    <location>
        <begin position="1"/>
        <end position="50"/>
    </location>
</feature>
<evidence type="ECO:0000259" key="1">
    <source>
        <dbReference type="Pfam" id="PF07678"/>
    </source>
</evidence>
<dbReference type="SUPFAM" id="SSF49410">
    <property type="entry name" value="Alpha-macroglobulin receptor domain"/>
    <property type="match status" value="1"/>
</dbReference>
<protein>
    <recommendedName>
        <fullName evidence="1">Alpha-macroglobulin-like TED domain-containing protein</fullName>
    </recommendedName>
</protein>
<dbReference type="PANTHER" id="PTHR11412:SF171">
    <property type="entry name" value="PREGNANCY ZONE PROTEIN-LIKE PROTEIN"/>
    <property type="match status" value="1"/>
</dbReference>
<dbReference type="Pfam" id="PF07678">
    <property type="entry name" value="TED_complement"/>
    <property type="match status" value="1"/>
</dbReference>
<dbReference type="EMBL" id="BLXT01002816">
    <property type="protein sequence ID" value="GFN97899.1"/>
    <property type="molecule type" value="Genomic_DNA"/>
</dbReference>
<dbReference type="PANTHER" id="PTHR11412">
    <property type="entry name" value="MACROGLOBULIN / COMPLEMENT"/>
    <property type="match status" value="1"/>
</dbReference>
<dbReference type="Proteomes" id="UP000735302">
    <property type="component" value="Unassembled WGS sequence"/>
</dbReference>
<dbReference type="Gene3D" id="2.60.40.690">
    <property type="entry name" value="Alpha-macroglobulin, receptor-binding domain"/>
    <property type="match status" value="1"/>
</dbReference>
<dbReference type="Gene3D" id="1.50.10.20">
    <property type="match status" value="1"/>
</dbReference>